<gene>
    <name evidence="1" type="ORF">FSB76_06015</name>
</gene>
<dbReference type="KEGG" id="mgk:FSB76_06015"/>
<reference evidence="1 2" key="1">
    <citation type="journal article" date="2013" name="J. Microbiol.">
        <title>Mucilaginibacter ginsenosidivorax sp. nov., with ginsenoside converting activity isolated from sediment.</title>
        <authorList>
            <person name="Kim J.K."/>
            <person name="Choi T.E."/>
            <person name="Liu Q.M."/>
            <person name="Park H.Y."/>
            <person name="Yi T.H."/>
            <person name="Yoon M.H."/>
            <person name="Kim S.C."/>
            <person name="Im W.T."/>
        </authorList>
    </citation>
    <scope>NUCLEOTIDE SEQUENCE [LARGE SCALE GENOMIC DNA]</scope>
    <source>
        <strain evidence="1 2">KHI28</strain>
    </source>
</reference>
<organism evidence="1 2">
    <name type="scientific">Mucilaginibacter ginsenosidivorax</name>
    <dbReference type="NCBI Taxonomy" id="862126"/>
    <lineage>
        <taxon>Bacteria</taxon>
        <taxon>Pseudomonadati</taxon>
        <taxon>Bacteroidota</taxon>
        <taxon>Sphingobacteriia</taxon>
        <taxon>Sphingobacteriales</taxon>
        <taxon>Sphingobacteriaceae</taxon>
        <taxon>Mucilaginibacter</taxon>
    </lineage>
</organism>
<name>A0A5B8VX78_9SPHI</name>
<evidence type="ECO:0000313" key="1">
    <source>
        <dbReference type="EMBL" id="QEC75522.1"/>
    </source>
</evidence>
<keyword evidence="2" id="KW-1185">Reference proteome</keyword>
<dbReference type="EMBL" id="CP042437">
    <property type="protein sequence ID" value="QEC75522.1"/>
    <property type="molecule type" value="Genomic_DNA"/>
</dbReference>
<dbReference type="AlphaFoldDB" id="A0A5B8VX78"/>
<dbReference type="Proteomes" id="UP000321362">
    <property type="component" value="Chromosome"/>
</dbReference>
<evidence type="ECO:0000313" key="2">
    <source>
        <dbReference type="Proteomes" id="UP000321362"/>
    </source>
</evidence>
<sequence>MNNFKIVPLSKAFVQKIKATMTDDFGNPVVEQLATGLGPCRVSLKPFNKGVDKRLLFKHSPFELENAYNQPGPVFVNAEDVEEYADIFRFPPEIKANKQSFPLSLIGYTKDQMMALTRLVGDADVDELINELFDQHPNIEYHCCPGKFINTEKTGSQLNKGSFKW</sequence>
<dbReference type="RefSeq" id="WP_147052665.1">
    <property type="nucleotide sequence ID" value="NZ_CP042437.1"/>
</dbReference>
<protein>
    <submittedName>
        <fullName evidence="1">DUF1203 domain-containing protein</fullName>
    </submittedName>
</protein>
<proteinExistence type="predicted"/>
<dbReference type="Pfam" id="PF06718">
    <property type="entry name" value="DUF1203"/>
    <property type="match status" value="1"/>
</dbReference>
<accession>A0A5B8VX78</accession>
<dbReference type="OrthoDB" id="5953307at2"/>
<dbReference type="InterPro" id="IPR009593">
    <property type="entry name" value="DUF1203"/>
</dbReference>